<evidence type="ECO:0000313" key="1">
    <source>
        <dbReference type="EMBL" id="KAK0623843.1"/>
    </source>
</evidence>
<evidence type="ECO:0000313" key="2">
    <source>
        <dbReference type="Proteomes" id="UP001175000"/>
    </source>
</evidence>
<accession>A0AA40C4C7</accession>
<sequence>MYWDRDLDDFEMKAFVDLLHRRCWSRVWVVQELFMAGTCYIQCGSKIVTRQRFNRFISLISHPGPQFEDPPWGKARAGKSCRRLSTSSGVQTRTWASQLCANMATPMLQ</sequence>
<gene>
    <name evidence="1" type="ORF">B0T14DRAFT_517127</name>
</gene>
<name>A0AA40C4C7_9PEZI</name>
<proteinExistence type="predicted"/>
<dbReference type="AlphaFoldDB" id="A0AA40C4C7"/>
<dbReference type="EMBL" id="JAULSU010000003">
    <property type="protein sequence ID" value="KAK0623843.1"/>
    <property type="molecule type" value="Genomic_DNA"/>
</dbReference>
<comment type="caution">
    <text evidence="1">The sequence shown here is derived from an EMBL/GenBank/DDBJ whole genome shotgun (WGS) entry which is preliminary data.</text>
</comment>
<evidence type="ECO:0008006" key="3">
    <source>
        <dbReference type="Google" id="ProtNLM"/>
    </source>
</evidence>
<dbReference type="Proteomes" id="UP001175000">
    <property type="component" value="Unassembled WGS sequence"/>
</dbReference>
<protein>
    <recommendedName>
        <fullName evidence="3">Heterokaryon incompatibility domain-containing protein</fullName>
    </recommendedName>
</protein>
<keyword evidence="2" id="KW-1185">Reference proteome</keyword>
<reference evidence="1" key="1">
    <citation type="submission" date="2023-06" db="EMBL/GenBank/DDBJ databases">
        <title>Genome-scale phylogeny and comparative genomics of the fungal order Sordariales.</title>
        <authorList>
            <consortium name="Lawrence Berkeley National Laboratory"/>
            <person name="Hensen N."/>
            <person name="Bonometti L."/>
            <person name="Westerberg I."/>
            <person name="Brannstrom I.O."/>
            <person name="Guillou S."/>
            <person name="Cros-Aarteil S."/>
            <person name="Calhoun S."/>
            <person name="Haridas S."/>
            <person name="Kuo A."/>
            <person name="Mondo S."/>
            <person name="Pangilinan J."/>
            <person name="Riley R."/>
            <person name="Labutti K."/>
            <person name="Andreopoulos B."/>
            <person name="Lipzen A."/>
            <person name="Chen C."/>
            <person name="Yanf M."/>
            <person name="Daum C."/>
            <person name="Ng V."/>
            <person name="Clum A."/>
            <person name="Steindorff A."/>
            <person name="Ohm R."/>
            <person name="Martin F."/>
            <person name="Silar P."/>
            <person name="Natvig D."/>
            <person name="Lalanne C."/>
            <person name="Gautier V."/>
            <person name="Ament-Velasquez S.L."/>
            <person name="Kruys A."/>
            <person name="Hutchinson M.I."/>
            <person name="Powell A.J."/>
            <person name="Barry K."/>
            <person name="Miller A.N."/>
            <person name="Grigoriev I.V."/>
            <person name="Debuchy R."/>
            <person name="Gladieux P."/>
            <person name="Thoren M.H."/>
            <person name="Johannesson H."/>
        </authorList>
    </citation>
    <scope>NUCLEOTIDE SEQUENCE</scope>
    <source>
        <strain evidence="1">CBS 606.72</strain>
    </source>
</reference>
<organism evidence="1 2">
    <name type="scientific">Immersiella caudata</name>
    <dbReference type="NCBI Taxonomy" id="314043"/>
    <lineage>
        <taxon>Eukaryota</taxon>
        <taxon>Fungi</taxon>
        <taxon>Dikarya</taxon>
        <taxon>Ascomycota</taxon>
        <taxon>Pezizomycotina</taxon>
        <taxon>Sordariomycetes</taxon>
        <taxon>Sordariomycetidae</taxon>
        <taxon>Sordariales</taxon>
        <taxon>Lasiosphaeriaceae</taxon>
        <taxon>Immersiella</taxon>
    </lineage>
</organism>